<proteinExistence type="predicted"/>
<feature type="region of interest" description="Disordered" evidence="1">
    <location>
        <begin position="1389"/>
        <end position="1441"/>
    </location>
</feature>
<evidence type="ECO:0000259" key="2">
    <source>
        <dbReference type="Pfam" id="PF09994"/>
    </source>
</evidence>
<reference evidence="4" key="1">
    <citation type="submission" date="2024-06" db="EMBL/GenBank/DDBJ databases">
        <title>Multi-omics analyses provide insights into the biosynthesis of the anticancer antibiotic pleurotin in Hohenbuehelia grisea.</title>
        <authorList>
            <person name="Weaver J.A."/>
            <person name="Alberti F."/>
        </authorList>
    </citation>
    <scope>NUCLEOTIDE SEQUENCE [LARGE SCALE GENOMIC DNA]</scope>
    <source>
        <strain evidence="4">T-177</strain>
    </source>
</reference>
<dbReference type="InterPro" id="IPR029058">
    <property type="entry name" value="AB_hydrolase_fold"/>
</dbReference>
<evidence type="ECO:0000256" key="1">
    <source>
        <dbReference type="SAM" id="MobiDB-lite"/>
    </source>
</evidence>
<dbReference type="InterPro" id="IPR018712">
    <property type="entry name" value="Tle1-like_cat"/>
</dbReference>
<protein>
    <recommendedName>
        <fullName evidence="2">T6SS Phospholipase effector Tle1-like catalytic domain-containing protein</fullName>
    </recommendedName>
</protein>
<feature type="domain" description="T6SS Phospholipase effector Tle1-like catalytic" evidence="2">
    <location>
        <begin position="190"/>
        <end position="488"/>
    </location>
</feature>
<dbReference type="PANTHER" id="PTHR33840:SF2">
    <property type="entry name" value="TLE1 PHOSPHOLIPASE DOMAIN-CONTAINING PROTEIN"/>
    <property type="match status" value="1"/>
</dbReference>
<dbReference type="InterPro" id="IPR011989">
    <property type="entry name" value="ARM-like"/>
</dbReference>
<feature type="compositionally biased region" description="Acidic residues" evidence="1">
    <location>
        <begin position="1403"/>
        <end position="1418"/>
    </location>
</feature>
<feature type="compositionally biased region" description="Basic and acidic residues" evidence="1">
    <location>
        <begin position="1512"/>
        <end position="1532"/>
    </location>
</feature>
<dbReference type="SUPFAM" id="SSF48371">
    <property type="entry name" value="ARM repeat"/>
    <property type="match status" value="2"/>
</dbReference>
<gene>
    <name evidence="3" type="ORF">HGRIS_000233</name>
</gene>
<evidence type="ECO:0000313" key="4">
    <source>
        <dbReference type="Proteomes" id="UP001556367"/>
    </source>
</evidence>
<dbReference type="EMBL" id="JASNQZ010000004">
    <property type="protein sequence ID" value="KAL0958056.1"/>
    <property type="molecule type" value="Genomic_DNA"/>
</dbReference>
<name>A0ABR3JR74_9AGAR</name>
<organism evidence="3 4">
    <name type="scientific">Hohenbuehelia grisea</name>
    <dbReference type="NCBI Taxonomy" id="104357"/>
    <lineage>
        <taxon>Eukaryota</taxon>
        <taxon>Fungi</taxon>
        <taxon>Dikarya</taxon>
        <taxon>Basidiomycota</taxon>
        <taxon>Agaricomycotina</taxon>
        <taxon>Agaricomycetes</taxon>
        <taxon>Agaricomycetidae</taxon>
        <taxon>Agaricales</taxon>
        <taxon>Pleurotineae</taxon>
        <taxon>Pleurotaceae</taxon>
        <taxon>Hohenbuehelia</taxon>
    </lineage>
</organism>
<dbReference type="Proteomes" id="UP001556367">
    <property type="component" value="Unassembled WGS sequence"/>
</dbReference>
<dbReference type="Pfam" id="PF09994">
    <property type="entry name" value="T6SS_Tle1-like_cat"/>
    <property type="match status" value="1"/>
</dbReference>
<dbReference type="PANTHER" id="PTHR33840">
    <property type="match status" value="1"/>
</dbReference>
<comment type="caution">
    <text evidence="3">The sequence shown here is derived from an EMBL/GenBank/DDBJ whole genome shotgun (WGS) entry which is preliminary data.</text>
</comment>
<feature type="region of interest" description="Disordered" evidence="1">
    <location>
        <begin position="1505"/>
        <end position="1532"/>
    </location>
</feature>
<keyword evidence="4" id="KW-1185">Reference proteome</keyword>
<sequence length="1532" mass="172077">MSAALSQGPSLPKEFPSIPVALRKLSNPSNAAHKDIAAAAERLIKHPRFKPRGTHEDARHHAIADLIAQITMTLLDKFDGHSSFLVDFHRDLLEFHDALKERSERAEFSHFKTRLKQKLSGWYSRLEIPPPKELGKCGCRCRINCNCDCDCRCNCRCRRVCEGKCGDWARDNSTSNARDGQKPAWRPARRNLIVSIDGTSNQFGLNNTNVVELQSRIVKDDPDVVQLTYYNSGIGTYAPTSQRSVSWTAWLSSKFDLAFAFNFDRIIQAAYRWLVDHYQPGDRIYLFGFSRGAYQVRTLAAMIKTVGLVFPGNREQIPFAYEIYSEKFRGKDEVNSAQMAKHFKKTFSRRAGVHFLGVWDTVSSVGFMRGKSMPHTEAPYYVCTFRHALALDERRVKFSPEYWNGARSILTTEQQELDDSLSEQQVRHPIRHHSTFGQEPSSKHAHRVQAHPDVKEVWFAGSHSDIGGGNRRNLDLNLAGIPLMWMENEAMKAGLLLISRNPTTQLNFQQLVDDPLVESLSWFWWPLEVLPLRRLAYSTAGKTTRALHLGKGRAIVDGQKLHASVAFTKESYFPFATRVSDLAQDAKVDWPSIVGHTKLDDFSWALGHRDFVDMDLFDQSIVKPILDKLENGRPTRPKDIIGDVNHLRYIALSEDGARSLVTSLEGSIDTIALALINSSTEPKFQAACADCLSQLANYVFITRMSAKLDELKNALTQMVQVPSEDLSVQASGILCLLWINSEERDHSAVGGDLVQPTKLFDGLVKFVVEGLCAYLTEDRASWPSEILERLLSCFSQIVTDESLRRSLYDENIFDIIANLLEDGDHNPVHRHSLVRRRRFSKARRSTEVNASTKLKIKHKDQDYGIRLLFYLAKYEDGCQSIVDNGLIEKVAVVFEQRWRSKRRLAMEEVIRCTSRLAQHDKTRVAVLGTTLLQHITRAVSRLDVNLLSIRRSVSRLISADFNEEQLKQIQELLIDNIGGNNSELRTISLGLLREIDTSSLIHDYLFKATRKNLKSKSITIRYWALHTITLEVIHKSDMFRERLINGRVFRRLFDILQGEHIGMSTICGTALRMLCQYPDCLKAMVDGDCVKVLNTVLKSIYTSTPIHSVFQGIDGPVKSYLSASDRASRQDNVLTFLYETVENAPEGEEMTALVGRLVSDDTLDLIVNWIIHDDDEIRRQAGRLLRRLSSRDAVQTWAASASTLPGRLLGYLRSDNQAQPLAVIKAFCQHSRGFADSVVRAVDSDIIALLRMFTDPKQNLDNRLVDAIVNLASEDETAEVLYKARLFEALCTVIPQHEIGSVILRVLAENFSEEWQEGRASENAILEHIRDSEIITSLIQGLRSNEDSVVEHAARAVKALNTVGAGAGPNLSHISREDQDLWNQVIVELPDTSDSDASSDYTFDTDSDEDFMSDSDAEEVARSPSPDTHDSPVEQSTNTHDNITQEVEAALEGIKYAVEHLGDMSEARDEITQAVSDGVAVIAEAVAEGKTEIATAVSSAKADKMPIVSAPTDREGRETERGVVGEGNRGLD</sequence>
<evidence type="ECO:0000313" key="3">
    <source>
        <dbReference type="EMBL" id="KAL0958056.1"/>
    </source>
</evidence>
<dbReference type="InterPro" id="IPR016024">
    <property type="entry name" value="ARM-type_fold"/>
</dbReference>
<accession>A0ABR3JR74</accession>
<dbReference type="SUPFAM" id="SSF53474">
    <property type="entry name" value="alpha/beta-Hydrolases"/>
    <property type="match status" value="1"/>
</dbReference>
<dbReference type="Gene3D" id="1.25.10.10">
    <property type="entry name" value="Leucine-rich Repeat Variant"/>
    <property type="match status" value="3"/>
</dbReference>